<reference evidence="2" key="2">
    <citation type="submission" date="2017-06" db="EMBL/GenBank/DDBJ databases">
        <title>WGS assembly of Brachypodium distachyon.</title>
        <authorList>
            <consortium name="The International Brachypodium Initiative"/>
            <person name="Lucas S."/>
            <person name="Harmon-Smith M."/>
            <person name="Lail K."/>
            <person name="Tice H."/>
            <person name="Grimwood J."/>
            <person name="Bruce D."/>
            <person name="Barry K."/>
            <person name="Shu S."/>
            <person name="Lindquist E."/>
            <person name="Wang M."/>
            <person name="Pitluck S."/>
            <person name="Vogel J.P."/>
            <person name="Garvin D.F."/>
            <person name="Mockler T.C."/>
            <person name="Schmutz J."/>
            <person name="Rokhsar D."/>
            <person name="Bevan M.W."/>
        </authorList>
    </citation>
    <scope>NUCLEOTIDE SEQUENCE</scope>
    <source>
        <strain evidence="2">Bd21</strain>
    </source>
</reference>
<dbReference type="InParanoid" id="A0A2K2CPK4"/>
<accession>A0A2K2CPK4</accession>
<feature type="compositionally biased region" description="Basic residues" evidence="1">
    <location>
        <begin position="107"/>
        <end position="124"/>
    </location>
</feature>
<reference evidence="2 3" key="1">
    <citation type="journal article" date="2010" name="Nature">
        <title>Genome sequencing and analysis of the model grass Brachypodium distachyon.</title>
        <authorList>
            <consortium name="International Brachypodium Initiative"/>
        </authorList>
    </citation>
    <scope>NUCLEOTIDE SEQUENCE [LARGE SCALE GENOMIC DNA]</scope>
    <source>
        <strain evidence="2 3">Bd21</strain>
    </source>
</reference>
<dbReference type="AlphaFoldDB" id="A0A2K2CPK4"/>
<dbReference type="Gramene" id="PNT63954">
    <property type="protein sequence ID" value="PNT63954"/>
    <property type="gene ID" value="BRADI_4g22656v3"/>
</dbReference>
<feature type="compositionally biased region" description="Acidic residues" evidence="1">
    <location>
        <begin position="78"/>
        <end position="88"/>
    </location>
</feature>
<sequence>MTCIGGDHGEVKQQQKVAAQSKNAGLIQLKTKKSEDPMLVHQFPFHDLSLNKVKNIEVDRLRLSPVTPKKLTSATADSAEENHEDQDPETLKTDERLDQMCSFLHAIPRKNRSKSSKRRTQKTSSRKLCRIFLAILSPRSKHSCMYH</sequence>
<gene>
    <name evidence="2" type="ORF">BRADI_4g22656v3</name>
</gene>
<feature type="compositionally biased region" description="Basic and acidic residues" evidence="1">
    <location>
        <begin position="89"/>
        <end position="98"/>
    </location>
</feature>
<dbReference type="EnsemblPlants" id="PNT63954">
    <property type="protein sequence ID" value="PNT63954"/>
    <property type="gene ID" value="BRADI_4g22656v3"/>
</dbReference>
<organism evidence="2">
    <name type="scientific">Brachypodium distachyon</name>
    <name type="common">Purple false brome</name>
    <name type="synonym">Trachynia distachya</name>
    <dbReference type="NCBI Taxonomy" id="15368"/>
    <lineage>
        <taxon>Eukaryota</taxon>
        <taxon>Viridiplantae</taxon>
        <taxon>Streptophyta</taxon>
        <taxon>Embryophyta</taxon>
        <taxon>Tracheophyta</taxon>
        <taxon>Spermatophyta</taxon>
        <taxon>Magnoliopsida</taxon>
        <taxon>Liliopsida</taxon>
        <taxon>Poales</taxon>
        <taxon>Poaceae</taxon>
        <taxon>BOP clade</taxon>
        <taxon>Pooideae</taxon>
        <taxon>Stipodae</taxon>
        <taxon>Brachypodieae</taxon>
        <taxon>Brachypodium</taxon>
    </lineage>
</organism>
<evidence type="ECO:0000313" key="2">
    <source>
        <dbReference type="EMBL" id="PNT63954.1"/>
    </source>
</evidence>
<reference evidence="3" key="3">
    <citation type="submission" date="2018-08" db="UniProtKB">
        <authorList>
            <consortium name="EnsemblPlants"/>
        </authorList>
    </citation>
    <scope>IDENTIFICATION</scope>
    <source>
        <strain evidence="3">cv. Bd21</strain>
    </source>
</reference>
<feature type="region of interest" description="Disordered" evidence="1">
    <location>
        <begin position="67"/>
        <end position="124"/>
    </location>
</feature>
<evidence type="ECO:0000313" key="3">
    <source>
        <dbReference type="EnsemblPlants" id="PNT63954"/>
    </source>
</evidence>
<dbReference type="EMBL" id="CM000883">
    <property type="protein sequence ID" value="PNT63954.1"/>
    <property type="molecule type" value="Genomic_DNA"/>
</dbReference>
<evidence type="ECO:0000256" key="1">
    <source>
        <dbReference type="SAM" id="MobiDB-lite"/>
    </source>
</evidence>
<proteinExistence type="predicted"/>
<dbReference type="Proteomes" id="UP000008810">
    <property type="component" value="Chromosome 4"/>
</dbReference>
<protein>
    <submittedName>
        <fullName evidence="2 3">Uncharacterized protein</fullName>
    </submittedName>
</protein>
<keyword evidence="4" id="KW-1185">Reference proteome</keyword>
<dbReference type="OrthoDB" id="719195at2759"/>
<name>A0A2K2CPK4_BRADI</name>
<evidence type="ECO:0000313" key="4">
    <source>
        <dbReference type="Proteomes" id="UP000008810"/>
    </source>
</evidence>